<dbReference type="EMBL" id="BAAFJT010000001">
    <property type="protein sequence ID" value="GAB0178766.1"/>
    <property type="molecule type" value="Genomic_DNA"/>
</dbReference>
<dbReference type="Proteomes" id="UP001623348">
    <property type="component" value="Unassembled WGS sequence"/>
</dbReference>
<sequence>MAFYNGVTARLDKRRATEVIYLDFCKAFYTVPHNILAAKLERYGSDRSTVRCIRSCLDGHVLLVIVNGLTSKCKPVMSAVLQGSVLGPILFNLFTNDIDSGIEGALCSFADDTKLSGAIDMLEGRDAIQSDLDRLEEWACVNLMKFDKAKCKVLHVGRGNPQYRYRLGGKWMRAALRRRTWGCWWMKIWT</sequence>
<dbReference type="PROSITE" id="PS50878">
    <property type="entry name" value="RT_POL"/>
    <property type="match status" value="1"/>
</dbReference>
<comment type="caution">
    <text evidence="2">The sequence shown here is derived from an EMBL/GenBank/DDBJ whole genome shotgun (WGS) entry which is preliminary data.</text>
</comment>
<dbReference type="Pfam" id="PF00078">
    <property type="entry name" value="RVT_1"/>
    <property type="match status" value="1"/>
</dbReference>
<reference evidence="2 3" key="1">
    <citation type="submission" date="2024-06" db="EMBL/GenBank/DDBJ databases">
        <title>The draft genome of Grus japonensis, version 3.</title>
        <authorList>
            <person name="Nabeshima K."/>
            <person name="Suzuki S."/>
            <person name="Onuma M."/>
        </authorList>
    </citation>
    <scope>NUCLEOTIDE SEQUENCE [LARGE SCALE GENOMIC DNA]</scope>
    <source>
        <strain evidence="2 3">451A</strain>
    </source>
</reference>
<dbReference type="AlphaFoldDB" id="A0ABC9VZF9"/>
<organism evidence="2 3">
    <name type="scientific">Grus japonensis</name>
    <name type="common">Japanese crane</name>
    <name type="synonym">Red-crowned crane</name>
    <dbReference type="NCBI Taxonomy" id="30415"/>
    <lineage>
        <taxon>Eukaryota</taxon>
        <taxon>Metazoa</taxon>
        <taxon>Chordata</taxon>
        <taxon>Craniata</taxon>
        <taxon>Vertebrata</taxon>
        <taxon>Euteleostomi</taxon>
        <taxon>Archelosauria</taxon>
        <taxon>Archosauria</taxon>
        <taxon>Dinosauria</taxon>
        <taxon>Saurischia</taxon>
        <taxon>Theropoda</taxon>
        <taxon>Coelurosauria</taxon>
        <taxon>Aves</taxon>
        <taxon>Neognathae</taxon>
        <taxon>Neoaves</taxon>
        <taxon>Gruiformes</taxon>
        <taxon>Gruidae</taxon>
        <taxon>Grus</taxon>
    </lineage>
</organism>
<accession>A0ABC9VZF9</accession>
<gene>
    <name evidence="2" type="ORF">GRJ2_000341900</name>
</gene>
<evidence type="ECO:0000313" key="3">
    <source>
        <dbReference type="Proteomes" id="UP001623348"/>
    </source>
</evidence>
<proteinExistence type="predicted"/>
<feature type="domain" description="Reverse transcriptase" evidence="1">
    <location>
        <begin position="1"/>
        <end position="176"/>
    </location>
</feature>
<dbReference type="InterPro" id="IPR000477">
    <property type="entry name" value="RT_dom"/>
</dbReference>
<dbReference type="PANTHER" id="PTHR33332">
    <property type="entry name" value="REVERSE TRANSCRIPTASE DOMAIN-CONTAINING PROTEIN"/>
    <property type="match status" value="1"/>
</dbReference>
<evidence type="ECO:0000313" key="2">
    <source>
        <dbReference type="EMBL" id="GAB0178766.1"/>
    </source>
</evidence>
<name>A0ABC9VZF9_GRUJA</name>
<keyword evidence="3" id="KW-1185">Reference proteome</keyword>
<protein>
    <submittedName>
        <fullName evidence="2">Mitochondrial enolase superfamily member 1</fullName>
    </submittedName>
</protein>
<evidence type="ECO:0000259" key="1">
    <source>
        <dbReference type="PROSITE" id="PS50878"/>
    </source>
</evidence>